<sequence>MDPMFREAEPLILYFSDKSIPVKKHNLLNSIRPTVHRLELEEPRFGLPDTVIIKQEKSDDPFGFTNEIAAYERLQPL</sequence>
<comment type="caution">
    <text evidence="1">The sequence shown here is derived from an EMBL/GenBank/DDBJ whole genome shotgun (WGS) entry which is preliminary data.</text>
</comment>
<dbReference type="AlphaFoldDB" id="A0A9W9GDH0"/>
<proteinExistence type="predicted"/>
<protein>
    <submittedName>
        <fullName evidence="1">Uncharacterized protein</fullName>
    </submittedName>
</protein>
<organism evidence="1 2">
    <name type="scientific">Penicillium angulare</name>
    <dbReference type="NCBI Taxonomy" id="116970"/>
    <lineage>
        <taxon>Eukaryota</taxon>
        <taxon>Fungi</taxon>
        <taxon>Dikarya</taxon>
        <taxon>Ascomycota</taxon>
        <taxon>Pezizomycotina</taxon>
        <taxon>Eurotiomycetes</taxon>
        <taxon>Eurotiomycetidae</taxon>
        <taxon>Eurotiales</taxon>
        <taxon>Aspergillaceae</taxon>
        <taxon>Penicillium</taxon>
    </lineage>
</organism>
<reference evidence="1" key="2">
    <citation type="journal article" date="2023" name="IMA Fungus">
        <title>Comparative genomic study of the Penicillium genus elucidates a diverse pangenome and 15 lateral gene transfer events.</title>
        <authorList>
            <person name="Petersen C."/>
            <person name="Sorensen T."/>
            <person name="Nielsen M.R."/>
            <person name="Sondergaard T.E."/>
            <person name="Sorensen J.L."/>
            <person name="Fitzpatrick D.A."/>
            <person name="Frisvad J.C."/>
            <person name="Nielsen K.L."/>
        </authorList>
    </citation>
    <scope>NUCLEOTIDE SEQUENCE</scope>
    <source>
        <strain evidence="1">IBT 30069</strain>
    </source>
</reference>
<keyword evidence="2" id="KW-1185">Reference proteome</keyword>
<evidence type="ECO:0000313" key="2">
    <source>
        <dbReference type="Proteomes" id="UP001149165"/>
    </source>
</evidence>
<dbReference type="OrthoDB" id="4355543at2759"/>
<name>A0A9W9GDH0_9EURO</name>
<reference evidence="1" key="1">
    <citation type="submission" date="2022-11" db="EMBL/GenBank/DDBJ databases">
        <authorList>
            <person name="Petersen C."/>
        </authorList>
    </citation>
    <scope>NUCLEOTIDE SEQUENCE</scope>
    <source>
        <strain evidence="1">IBT 30069</strain>
    </source>
</reference>
<dbReference type="Proteomes" id="UP001149165">
    <property type="component" value="Unassembled WGS sequence"/>
</dbReference>
<gene>
    <name evidence="1" type="ORF">N7456_001149</name>
</gene>
<accession>A0A9W9GDH0</accession>
<dbReference type="EMBL" id="JAPQKH010000001">
    <property type="protein sequence ID" value="KAJ5116801.1"/>
    <property type="molecule type" value="Genomic_DNA"/>
</dbReference>
<evidence type="ECO:0000313" key="1">
    <source>
        <dbReference type="EMBL" id="KAJ5116801.1"/>
    </source>
</evidence>